<keyword evidence="2" id="KW-1185">Reference proteome</keyword>
<reference evidence="1" key="1">
    <citation type="submission" date="2020-07" db="EMBL/GenBank/DDBJ databases">
        <title>Ethylene signaling mediates host invasion by parasitic plants.</title>
        <authorList>
            <person name="Yoshida S."/>
        </authorList>
    </citation>
    <scope>NUCLEOTIDE SEQUENCE</scope>
    <source>
        <strain evidence="1">Okayama</strain>
    </source>
</reference>
<sequence length="74" mass="8231">MTALPRLLEAGIVPQNVMGKVEIGHQKLAAQYIRREIQEVDEANLLDEEGCSLNLVAAHWTPNTGDKTVLQYDD</sequence>
<evidence type="ECO:0000313" key="2">
    <source>
        <dbReference type="Proteomes" id="UP000653305"/>
    </source>
</evidence>
<protein>
    <submittedName>
        <fullName evidence="1">Methionine aminopeptidase 2a</fullName>
    </submittedName>
</protein>
<accession>A0A830CRX0</accession>
<dbReference type="AlphaFoldDB" id="A0A830CRX0"/>
<dbReference type="OrthoDB" id="21678at2759"/>
<keyword evidence="1" id="KW-0645">Protease</keyword>
<dbReference type="Proteomes" id="UP000653305">
    <property type="component" value="Unassembled WGS sequence"/>
</dbReference>
<name>A0A830CRX0_9LAMI</name>
<dbReference type="EMBL" id="BMAC01000544">
    <property type="protein sequence ID" value="GFP98834.1"/>
    <property type="molecule type" value="Genomic_DNA"/>
</dbReference>
<evidence type="ECO:0000313" key="1">
    <source>
        <dbReference type="EMBL" id="GFP98834.1"/>
    </source>
</evidence>
<comment type="caution">
    <text evidence="1">The sequence shown here is derived from an EMBL/GenBank/DDBJ whole genome shotgun (WGS) entry which is preliminary data.</text>
</comment>
<keyword evidence="1" id="KW-0031">Aminopeptidase</keyword>
<organism evidence="1 2">
    <name type="scientific">Phtheirospermum japonicum</name>
    <dbReference type="NCBI Taxonomy" id="374723"/>
    <lineage>
        <taxon>Eukaryota</taxon>
        <taxon>Viridiplantae</taxon>
        <taxon>Streptophyta</taxon>
        <taxon>Embryophyta</taxon>
        <taxon>Tracheophyta</taxon>
        <taxon>Spermatophyta</taxon>
        <taxon>Magnoliopsida</taxon>
        <taxon>eudicotyledons</taxon>
        <taxon>Gunneridae</taxon>
        <taxon>Pentapetalae</taxon>
        <taxon>asterids</taxon>
        <taxon>lamiids</taxon>
        <taxon>Lamiales</taxon>
        <taxon>Orobanchaceae</taxon>
        <taxon>Orobanchaceae incertae sedis</taxon>
        <taxon>Phtheirospermum</taxon>
    </lineage>
</organism>
<keyword evidence="1" id="KW-0378">Hydrolase</keyword>
<proteinExistence type="predicted"/>
<gene>
    <name evidence="1" type="ORF">PHJA_002027300</name>
</gene>
<dbReference type="GO" id="GO:0004177">
    <property type="term" value="F:aminopeptidase activity"/>
    <property type="evidence" value="ECO:0007669"/>
    <property type="project" value="UniProtKB-KW"/>
</dbReference>